<protein>
    <submittedName>
        <fullName evidence="2">Polysaccharide pyruvyl transferase</fullName>
    </submittedName>
</protein>
<gene>
    <name evidence="2" type="ORF">H1P_140019</name>
</gene>
<accession>A0A563VLA8</accession>
<dbReference type="Pfam" id="PF04230">
    <property type="entry name" value="PS_pyruv_trans"/>
    <property type="match status" value="1"/>
</dbReference>
<feature type="domain" description="Polysaccharide pyruvyl transferase" evidence="1">
    <location>
        <begin position="13"/>
        <end position="308"/>
    </location>
</feature>
<proteinExistence type="predicted"/>
<dbReference type="Proteomes" id="UP000320055">
    <property type="component" value="Unassembled WGS sequence"/>
</dbReference>
<dbReference type="InterPro" id="IPR007345">
    <property type="entry name" value="Polysacch_pyruvyl_Trfase"/>
</dbReference>
<name>A0A563VLA8_9CYAN</name>
<dbReference type="RefSeq" id="WP_144864024.1">
    <property type="nucleotide sequence ID" value="NZ_LR213776.1"/>
</dbReference>
<sequence length="386" mass="44671">MKVGIITFHHTTNFGATLQTYGLWKAIKNQGHKVEIIDYRPASATQYYRERIINPISWNFDFLPWLKLLLKYFFPGLAKYIKMRLFLISELNLSEKKFINKEQLKSFLESTKNYDAIVCGSDQIWCINSIRGFDTSYFLDFVNNNCRKLSYAASLGPADSFEEHCEYISKLIRDFDNVSVRDSNSLNLIRQNCGISAVKVLDPTFLVNYQKVFNLRKNPINKEYLLLYIEKIMNSQEIEFIQFLAKKRNLTIISIGEPCYIANKTIVNLSPTDWLSYFNHASYVITNFYHGTIFSIKFNKQFTTLARKSKLNKTGDLLNDLGLSNRFVSNIQSNLFEQQLKEINYDIIGKKLETEISKSKTYLSDALNGNQYKTAPLSTIGTSTKN</sequence>
<dbReference type="GO" id="GO:0016740">
    <property type="term" value="F:transferase activity"/>
    <property type="evidence" value="ECO:0007669"/>
    <property type="project" value="UniProtKB-KW"/>
</dbReference>
<keyword evidence="3" id="KW-1185">Reference proteome</keyword>
<evidence type="ECO:0000313" key="3">
    <source>
        <dbReference type="Proteomes" id="UP000320055"/>
    </source>
</evidence>
<evidence type="ECO:0000313" key="2">
    <source>
        <dbReference type="EMBL" id="VEP12236.1"/>
    </source>
</evidence>
<dbReference type="AlphaFoldDB" id="A0A563VLA8"/>
<keyword evidence="2" id="KW-0808">Transferase</keyword>
<dbReference type="OrthoDB" id="9799278at2"/>
<reference evidence="2 3" key="1">
    <citation type="submission" date="2019-01" db="EMBL/GenBank/DDBJ databases">
        <authorList>
            <person name="Brito A."/>
        </authorList>
    </citation>
    <scope>NUCLEOTIDE SEQUENCE [LARGE SCALE GENOMIC DNA]</scope>
    <source>
        <strain evidence="2">1</strain>
    </source>
</reference>
<dbReference type="EMBL" id="CAACVJ010000046">
    <property type="protein sequence ID" value="VEP12236.1"/>
    <property type="molecule type" value="Genomic_DNA"/>
</dbReference>
<organism evidence="2 3">
    <name type="scientific">Hyella patelloides LEGE 07179</name>
    <dbReference type="NCBI Taxonomy" id="945734"/>
    <lineage>
        <taxon>Bacteria</taxon>
        <taxon>Bacillati</taxon>
        <taxon>Cyanobacteriota</taxon>
        <taxon>Cyanophyceae</taxon>
        <taxon>Pleurocapsales</taxon>
        <taxon>Hyellaceae</taxon>
        <taxon>Hyella</taxon>
    </lineage>
</organism>
<evidence type="ECO:0000259" key="1">
    <source>
        <dbReference type="Pfam" id="PF04230"/>
    </source>
</evidence>